<dbReference type="RefSeq" id="WP_135472433.1">
    <property type="nucleotide sequence ID" value="NZ_CASCNC010000023.1"/>
</dbReference>
<dbReference type="InterPro" id="IPR035587">
    <property type="entry name" value="DUS-like_FMN-bd"/>
</dbReference>
<proteinExistence type="predicted"/>
<dbReference type="Gene3D" id="3.20.20.70">
    <property type="entry name" value="Aldolase class I"/>
    <property type="match status" value="1"/>
</dbReference>
<dbReference type="CDD" id="cd02801">
    <property type="entry name" value="DUS_like_FMN"/>
    <property type="match status" value="1"/>
</dbReference>
<dbReference type="GO" id="GO:0017150">
    <property type="term" value="F:tRNA dihydrouridine synthase activity"/>
    <property type="evidence" value="ECO:0007669"/>
    <property type="project" value="TreeGrafter"/>
</dbReference>
<accession>A0A4Z0V5J5</accession>
<dbReference type="PANTHER" id="PTHR45846">
    <property type="entry name" value="TRNA-DIHYDROURIDINE(47) SYNTHASE [NAD(P)(+)]-LIKE"/>
    <property type="match status" value="1"/>
</dbReference>
<dbReference type="InterPro" id="IPR013785">
    <property type="entry name" value="Aldolase_TIM"/>
</dbReference>
<evidence type="ECO:0000259" key="1">
    <source>
        <dbReference type="Pfam" id="PF01207"/>
    </source>
</evidence>
<evidence type="ECO:0000313" key="2">
    <source>
        <dbReference type="EMBL" id="TGG36721.1"/>
    </source>
</evidence>
<reference evidence="2 3" key="1">
    <citation type="submission" date="2019-02" db="EMBL/GenBank/DDBJ databases">
        <title>Isolation and identification of novel species under the genus Muribaculum.</title>
        <authorList>
            <person name="Miyake S."/>
            <person name="Ding Y."/>
            <person name="Low A."/>
            <person name="Soh M."/>
            <person name="Seedorf H."/>
        </authorList>
    </citation>
    <scope>NUCLEOTIDE SEQUENCE [LARGE SCALE GENOMIC DNA]</scope>
    <source>
        <strain evidence="2 3">TLL-A3</strain>
    </source>
</reference>
<dbReference type="Pfam" id="PF01207">
    <property type="entry name" value="Dus"/>
    <property type="match status" value="1"/>
</dbReference>
<dbReference type="EMBL" id="SJSA01000002">
    <property type="protein sequence ID" value="TGG36721.1"/>
    <property type="molecule type" value="Genomic_DNA"/>
</dbReference>
<gene>
    <name evidence="2" type="ORF">EZ315_12875</name>
</gene>
<dbReference type="PANTHER" id="PTHR45846:SF1">
    <property type="entry name" value="TRNA-DIHYDROURIDINE(47) SYNTHASE [NAD(P)(+)]-LIKE"/>
    <property type="match status" value="1"/>
</dbReference>
<protein>
    <submittedName>
        <fullName evidence="2">tRNA-dihydrouridine synthase family protein</fullName>
    </submittedName>
</protein>
<dbReference type="AlphaFoldDB" id="A0A4Z0V5J5"/>
<feature type="domain" description="DUS-like FMN-binding" evidence="1">
    <location>
        <begin position="12"/>
        <end position="266"/>
    </location>
</feature>
<comment type="caution">
    <text evidence="2">The sequence shown here is derived from an EMBL/GenBank/DDBJ whole genome shotgun (WGS) entry which is preliminary data.</text>
</comment>
<organism evidence="2 3">
    <name type="scientific">Duncaniella freteri</name>
    <dbReference type="NCBI Taxonomy" id="2530391"/>
    <lineage>
        <taxon>Bacteria</taxon>
        <taxon>Pseudomonadati</taxon>
        <taxon>Bacteroidota</taxon>
        <taxon>Bacteroidia</taxon>
        <taxon>Bacteroidales</taxon>
        <taxon>Muribaculaceae</taxon>
        <taxon>Duncaniella</taxon>
    </lineage>
</organism>
<dbReference type="Proteomes" id="UP000297635">
    <property type="component" value="Unassembled WGS sequence"/>
</dbReference>
<keyword evidence="3" id="KW-1185">Reference proteome</keyword>
<name>A0A4Z0V5J5_9BACT</name>
<sequence length="319" mass="36370">MEEKNSFMIFSAPIQGLTDPVWRHFHHQVYGGGSVAAYHTPFMRVERGEVRRRDVRDLKSEFNQGLTLVPQIIFRDIKEFRMLCDEIRIAGYSVADMNMGCPFPPQVHHGRGAGILGNIELLREVSAVITAEYGDLSFSAKMRLGVECPDEWRDALAVLNTIPLRHVTVHPRTARQQYSGDLFMDEFAMVLGASAHPVIYNGDIVRPEQIDEVMSAYPGVAGVMIGRGLFSRPSIVEEWRNGVEWDLDKKMEAFVRLHNSIYSHYCDTLCGDVQILGKMKPFWEYMAPNVDRKAYKDIKKASSLRKYDDAVGRCMRINH</sequence>
<dbReference type="GeneID" id="82150687"/>
<evidence type="ECO:0000313" key="3">
    <source>
        <dbReference type="Proteomes" id="UP000297635"/>
    </source>
</evidence>
<dbReference type="SUPFAM" id="SSF51395">
    <property type="entry name" value="FMN-linked oxidoreductases"/>
    <property type="match status" value="1"/>
</dbReference>
<dbReference type="GO" id="GO:0003723">
    <property type="term" value="F:RNA binding"/>
    <property type="evidence" value="ECO:0007669"/>
    <property type="project" value="TreeGrafter"/>
</dbReference>